<comment type="subcellular location">
    <subcellularLocation>
        <location evidence="1">Golgi apparatus membrane</location>
        <topology evidence="1">Single-pass type IV membrane protein</topology>
    </subcellularLocation>
</comment>
<dbReference type="FunFam" id="1.20.58.70:FF:000021">
    <property type="entry name" value="SNARE complex subunit (Tlg2)"/>
    <property type="match status" value="1"/>
</dbReference>
<evidence type="ECO:0000256" key="11">
    <source>
        <dbReference type="SAM" id="Phobius"/>
    </source>
</evidence>
<evidence type="ECO:0000256" key="2">
    <source>
        <dbReference type="ARBA" id="ARBA00009063"/>
    </source>
</evidence>
<dbReference type="PROSITE" id="PS50192">
    <property type="entry name" value="T_SNARE"/>
    <property type="match status" value="1"/>
</dbReference>
<keyword evidence="8" id="KW-0175">Coiled coil</keyword>
<feature type="region of interest" description="Disordered" evidence="10">
    <location>
        <begin position="69"/>
        <end position="90"/>
    </location>
</feature>
<evidence type="ECO:0000256" key="9">
    <source>
        <dbReference type="ARBA" id="ARBA00023136"/>
    </source>
</evidence>
<keyword evidence="14" id="KW-1185">Reference proteome</keyword>
<dbReference type="SMART" id="SM00397">
    <property type="entry name" value="t_SNARE"/>
    <property type="match status" value="1"/>
</dbReference>
<evidence type="ECO:0000256" key="10">
    <source>
        <dbReference type="SAM" id="MobiDB-lite"/>
    </source>
</evidence>
<dbReference type="OrthoDB" id="10251371at2759"/>
<evidence type="ECO:0000256" key="7">
    <source>
        <dbReference type="ARBA" id="ARBA00023034"/>
    </source>
</evidence>
<reference evidence="13" key="1">
    <citation type="submission" date="2021-03" db="EMBL/GenBank/DDBJ databases">
        <authorList>
            <person name="Tagirdzhanova G."/>
        </authorList>
    </citation>
    <scope>NUCLEOTIDE SEQUENCE</scope>
</reference>
<keyword evidence="5" id="KW-0653">Protein transport</keyword>
<evidence type="ECO:0000256" key="5">
    <source>
        <dbReference type="ARBA" id="ARBA00022927"/>
    </source>
</evidence>
<dbReference type="SUPFAM" id="SSF47661">
    <property type="entry name" value="t-snare proteins"/>
    <property type="match status" value="1"/>
</dbReference>
<protein>
    <recommendedName>
        <fullName evidence="12">t-SNARE coiled-coil homology domain-containing protein</fullName>
    </recommendedName>
</protein>
<dbReference type="GO" id="GO:0031201">
    <property type="term" value="C:SNARE complex"/>
    <property type="evidence" value="ECO:0007669"/>
    <property type="project" value="TreeGrafter"/>
</dbReference>
<evidence type="ECO:0000256" key="8">
    <source>
        <dbReference type="ARBA" id="ARBA00023054"/>
    </source>
</evidence>
<dbReference type="CDD" id="cd15845">
    <property type="entry name" value="SNARE_syntaxin16"/>
    <property type="match status" value="1"/>
</dbReference>
<keyword evidence="9 11" id="KW-0472">Membrane</keyword>
<evidence type="ECO:0000313" key="14">
    <source>
        <dbReference type="Proteomes" id="UP000664521"/>
    </source>
</evidence>
<evidence type="ECO:0000259" key="12">
    <source>
        <dbReference type="PROSITE" id="PS50192"/>
    </source>
</evidence>
<proteinExistence type="inferred from homology"/>
<evidence type="ECO:0000256" key="1">
    <source>
        <dbReference type="ARBA" id="ARBA00004409"/>
    </source>
</evidence>
<dbReference type="PANTHER" id="PTHR19957:SF83">
    <property type="entry name" value="SYNTAXIN-16"/>
    <property type="match status" value="1"/>
</dbReference>
<dbReference type="InterPro" id="IPR045242">
    <property type="entry name" value="Syntaxin"/>
</dbReference>
<sequence length="435" mass="48528">MDLLSLPSIQFSDSADARTMQSRQLCGGTEQICKIAPAPTHESRQLTTIDNSYISYRQSYAHHPAKKRRYVGPSANGFPNQGSESEERRGLMSAGAYDDDGDAVIEMDLLPPRWTDIQDEVTELLEGIAKKSANLDKLHQKHVLPGFDDEDVKKREEDDIERLTQEITRGFHNCQNSIQRIDMMVRDTKRQGGVSKGDETMARNIQISLASRVQEASAGFRKRQSNYMKSLELRTLGGLTAPIDRISTPVQNPYTDPSMMESEADKSFSQSTLQQTSMKHLRSNDAAIAQREREINDIAKGIIELADIFKDLQAMVIDQGTMLDRIDYNVEKMAVDVKGAEKELVVATGYQKKYTKRKIIFLLLLIVIGMIILLVVKPKRHRPPDTAAATLSQPKVPIEDGTTIAEPLQAVKPEGSSHLEGLGAEEDGAPFRFSI</sequence>
<dbReference type="PANTHER" id="PTHR19957">
    <property type="entry name" value="SYNTAXIN"/>
    <property type="match status" value="1"/>
</dbReference>
<dbReference type="GO" id="GO:0000149">
    <property type="term" value="F:SNARE binding"/>
    <property type="evidence" value="ECO:0007669"/>
    <property type="project" value="TreeGrafter"/>
</dbReference>
<dbReference type="Proteomes" id="UP000664521">
    <property type="component" value="Unassembled WGS sequence"/>
</dbReference>
<dbReference type="Pfam" id="PF05739">
    <property type="entry name" value="SNARE"/>
    <property type="match status" value="1"/>
</dbReference>
<keyword evidence="7" id="KW-0333">Golgi apparatus</keyword>
<feature type="domain" description="T-SNARE coiled-coil homology" evidence="12">
    <location>
        <begin position="285"/>
        <end position="347"/>
    </location>
</feature>
<evidence type="ECO:0000313" key="13">
    <source>
        <dbReference type="EMBL" id="CAF9914076.1"/>
    </source>
</evidence>
<dbReference type="InterPro" id="IPR006012">
    <property type="entry name" value="Syntaxin/epimorphin_CS"/>
</dbReference>
<keyword evidence="6 11" id="KW-1133">Transmembrane helix</keyword>
<keyword evidence="4 11" id="KW-0812">Transmembrane</keyword>
<dbReference type="GO" id="GO:0048278">
    <property type="term" value="P:vesicle docking"/>
    <property type="evidence" value="ECO:0007669"/>
    <property type="project" value="TreeGrafter"/>
</dbReference>
<evidence type="ECO:0000256" key="6">
    <source>
        <dbReference type="ARBA" id="ARBA00022989"/>
    </source>
</evidence>
<evidence type="ECO:0000256" key="4">
    <source>
        <dbReference type="ARBA" id="ARBA00022692"/>
    </source>
</evidence>
<feature type="region of interest" description="Disordered" evidence="10">
    <location>
        <begin position="415"/>
        <end position="435"/>
    </location>
</feature>
<dbReference type="EMBL" id="CAJPDS010000013">
    <property type="protein sequence ID" value="CAF9914076.1"/>
    <property type="molecule type" value="Genomic_DNA"/>
</dbReference>
<dbReference type="Gene3D" id="1.20.58.70">
    <property type="match status" value="1"/>
</dbReference>
<dbReference type="GO" id="GO:0000139">
    <property type="term" value="C:Golgi membrane"/>
    <property type="evidence" value="ECO:0007669"/>
    <property type="project" value="UniProtKB-SubCell"/>
</dbReference>
<comment type="similarity">
    <text evidence="2">Belongs to the syntaxin family.</text>
</comment>
<dbReference type="AlphaFoldDB" id="A0A8H3F4B1"/>
<feature type="transmembrane region" description="Helical" evidence="11">
    <location>
        <begin position="359"/>
        <end position="376"/>
    </location>
</feature>
<name>A0A8H3F4B1_9LECA</name>
<dbReference type="GO" id="GO:0005484">
    <property type="term" value="F:SNAP receptor activity"/>
    <property type="evidence" value="ECO:0007669"/>
    <property type="project" value="InterPro"/>
</dbReference>
<gene>
    <name evidence="13" type="ORF">HETSPECPRED_001741</name>
</gene>
<dbReference type="InterPro" id="IPR010989">
    <property type="entry name" value="SNARE"/>
</dbReference>
<dbReference type="GO" id="GO:0006886">
    <property type="term" value="P:intracellular protein transport"/>
    <property type="evidence" value="ECO:0007669"/>
    <property type="project" value="InterPro"/>
</dbReference>
<evidence type="ECO:0000256" key="3">
    <source>
        <dbReference type="ARBA" id="ARBA00022448"/>
    </source>
</evidence>
<comment type="caution">
    <text evidence="13">The sequence shown here is derived from an EMBL/GenBank/DDBJ whole genome shotgun (WGS) entry which is preliminary data.</text>
</comment>
<dbReference type="GO" id="GO:0006906">
    <property type="term" value="P:vesicle fusion"/>
    <property type="evidence" value="ECO:0007669"/>
    <property type="project" value="TreeGrafter"/>
</dbReference>
<accession>A0A8H3F4B1</accession>
<dbReference type="PROSITE" id="PS00914">
    <property type="entry name" value="SYNTAXIN"/>
    <property type="match status" value="1"/>
</dbReference>
<keyword evidence="3" id="KW-0813">Transport</keyword>
<dbReference type="InterPro" id="IPR000727">
    <property type="entry name" value="T_SNARE_dom"/>
</dbReference>
<organism evidence="13 14">
    <name type="scientific">Heterodermia speciosa</name>
    <dbReference type="NCBI Taxonomy" id="116794"/>
    <lineage>
        <taxon>Eukaryota</taxon>
        <taxon>Fungi</taxon>
        <taxon>Dikarya</taxon>
        <taxon>Ascomycota</taxon>
        <taxon>Pezizomycotina</taxon>
        <taxon>Lecanoromycetes</taxon>
        <taxon>OSLEUM clade</taxon>
        <taxon>Lecanoromycetidae</taxon>
        <taxon>Caliciales</taxon>
        <taxon>Physciaceae</taxon>
        <taxon>Heterodermia</taxon>
    </lineage>
</organism>